<dbReference type="AlphaFoldDB" id="A0A521C4D1"/>
<sequence length="154" mass="17395">MGLAGTQFIYKLGKNSKAILKDNYASIEWAKEMMQQLDNMNNAEVSKARAAAVQFDSKLKLEESNITEIGEKETVKQLRANFEYYQQNPSSQLLSTSIRTNLYKISELNMQALERKNGLAQKTADNAILYISLLLAVCVLICFSLIFNIPSFLE</sequence>
<proteinExistence type="predicted"/>
<dbReference type="EMBL" id="FXSZ01000003">
    <property type="protein sequence ID" value="SMO54302.1"/>
    <property type="molecule type" value="Genomic_DNA"/>
</dbReference>
<dbReference type="Proteomes" id="UP000315971">
    <property type="component" value="Unassembled WGS sequence"/>
</dbReference>
<feature type="transmembrane region" description="Helical" evidence="1">
    <location>
        <begin position="127"/>
        <end position="149"/>
    </location>
</feature>
<gene>
    <name evidence="2" type="ORF">SAMN06265350_103204</name>
</gene>
<organism evidence="2 3">
    <name type="scientific">Solitalea koreensis</name>
    <dbReference type="NCBI Taxonomy" id="543615"/>
    <lineage>
        <taxon>Bacteria</taxon>
        <taxon>Pseudomonadati</taxon>
        <taxon>Bacteroidota</taxon>
        <taxon>Sphingobacteriia</taxon>
        <taxon>Sphingobacteriales</taxon>
        <taxon>Sphingobacteriaceae</taxon>
        <taxon>Solitalea</taxon>
    </lineage>
</organism>
<keyword evidence="1" id="KW-0472">Membrane</keyword>
<protein>
    <recommendedName>
        <fullName evidence="4">Four helix bundle sensory module for signal transduction</fullName>
    </recommendedName>
</protein>
<keyword evidence="3" id="KW-1185">Reference proteome</keyword>
<evidence type="ECO:0000313" key="2">
    <source>
        <dbReference type="EMBL" id="SMO54302.1"/>
    </source>
</evidence>
<name>A0A521C4D1_9SPHI</name>
<keyword evidence="1" id="KW-1133">Transmembrane helix</keyword>
<evidence type="ECO:0008006" key="4">
    <source>
        <dbReference type="Google" id="ProtNLM"/>
    </source>
</evidence>
<evidence type="ECO:0000256" key="1">
    <source>
        <dbReference type="SAM" id="Phobius"/>
    </source>
</evidence>
<accession>A0A521C4D1</accession>
<evidence type="ECO:0000313" key="3">
    <source>
        <dbReference type="Proteomes" id="UP000315971"/>
    </source>
</evidence>
<reference evidence="2 3" key="1">
    <citation type="submission" date="2017-05" db="EMBL/GenBank/DDBJ databases">
        <authorList>
            <person name="Varghese N."/>
            <person name="Submissions S."/>
        </authorList>
    </citation>
    <scope>NUCLEOTIDE SEQUENCE [LARGE SCALE GENOMIC DNA]</scope>
    <source>
        <strain evidence="2 3">DSM 21342</strain>
    </source>
</reference>
<keyword evidence="1" id="KW-0812">Transmembrane</keyword>